<name>A0ACC6V0M9_9CREN</name>
<reference evidence="1" key="1">
    <citation type="submission" date="2024-07" db="EMBL/GenBank/DDBJ databases">
        <title>Metagenome and Metagenome-Assembled Genomes of Archaea from a hot spring from the geothermal field of Los Azufres, Mexico.</title>
        <authorList>
            <person name="Marin-Paredes R."/>
            <person name="Martinez-Romero E."/>
            <person name="Servin-Garciduenas L.E."/>
        </authorList>
    </citation>
    <scope>NUCLEOTIDE SEQUENCE</scope>
</reference>
<proteinExistence type="predicted"/>
<gene>
    <name evidence="1" type="ORF">TU35_004515</name>
</gene>
<accession>A0ACC6V0M9</accession>
<sequence length="338" mass="36200">MRAARFHGPGKPLSIEEVEKPKAGPGEVVMRVRAAGICHTELHFLDGTLNLGIYPITLGHEIAGVVDEVGAGVEDLRPGDRVIAYYYVGCGKCKYCLRGEENLCPRPRAEYGFISDGGFAEYVKIPARNAVRLPDNISFEEAAPIGCSVTTAIHATKKAAPAPGEYAVVYGVGAVGFALIQYNKLVGAKVIAVGRREPKLKIARELGADYVVNAAEEDVVKAVEEITGGEGADVVYELVGAKETFANSVKMAARGARIVVIGYERGAFEVNPLEIVVKELRILGSVGNTLAELVEAVRLVAEGKIKVVVDRTAPLDAVNEELERLRRGEVVGRVVLRP</sequence>
<evidence type="ECO:0000313" key="1">
    <source>
        <dbReference type="EMBL" id="MFB6490503.1"/>
    </source>
</evidence>
<evidence type="ECO:0000313" key="2">
    <source>
        <dbReference type="Proteomes" id="UP000033636"/>
    </source>
</evidence>
<organism evidence="1 2">
    <name type="scientific">Thermoproteus sp. AZ2</name>
    <dbReference type="NCBI Taxonomy" id="1609232"/>
    <lineage>
        <taxon>Archaea</taxon>
        <taxon>Thermoproteota</taxon>
        <taxon>Thermoprotei</taxon>
        <taxon>Thermoproteales</taxon>
        <taxon>Thermoproteaceae</taxon>
        <taxon>Thermoproteus</taxon>
    </lineage>
</organism>
<dbReference type="Proteomes" id="UP000033636">
    <property type="component" value="Unassembled WGS sequence"/>
</dbReference>
<protein>
    <submittedName>
        <fullName evidence="1">Zinc-binding dehydrogenase</fullName>
    </submittedName>
</protein>
<comment type="caution">
    <text evidence="1">The sequence shown here is derived from an EMBL/GenBank/DDBJ whole genome shotgun (WGS) entry which is preliminary data.</text>
</comment>
<dbReference type="EMBL" id="JZWT02000009">
    <property type="protein sequence ID" value="MFB6490503.1"/>
    <property type="molecule type" value="Genomic_DNA"/>
</dbReference>